<evidence type="ECO:0000256" key="3">
    <source>
        <dbReference type="ARBA" id="ARBA00022825"/>
    </source>
</evidence>
<dbReference type="SUPFAM" id="SSF50993">
    <property type="entry name" value="Peptidase/esterase 'gauge' domain"/>
    <property type="match status" value="1"/>
</dbReference>
<keyword evidence="3" id="KW-0720">Serine protease</keyword>
<reference evidence="7 8" key="1">
    <citation type="submission" date="2019-07" db="EMBL/GenBank/DDBJ databases">
        <title>Novel species isolated from glacier.</title>
        <authorList>
            <person name="Liu Q."/>
            <person name="Xin Y.-H."/>
        </authorList>
    </citation>
    <scope>NUCLEOTIDE SEQUENCE [LARGE SCALE GENOMIC DNA]</scope>
    <source>
        <strain evidence="7 8">LB1R16</strain>
    </source>
</reference>
<dbReference type="GO" id="GO:0070012">
    <property type="term" value="F:oligopeptidase activity"/>
    <property type="evidence" value="ECO:0007669"/>
    <property type="project" value="TreeGrafter"/>
</dbReference>
<name>A0A552UJ66_9SPHN</name>
<dbReference type="Gene3D" id="3.40.50.1820">
    <property type="entry name" value="alpha/beta hydrolase"/>
    <property type="match status" value="1"/>
</dbReference>
<evidence type="ECO:0000313" key="8">
    <source>
        <dbReference type="Proteomes" id="UP000317894"/>
    </source>
</evidence>
<feature type="domain" description="Peptidase S9 prolyl oligopeptidase catalytic" evidence="5">
    <location>
        <begin position="504"/>
        <end position="706"/>
    </location>
</feature>
<dbReference type="InterPro" id="IPR051167">
    <property type="entry name" value="Prolyl_oligopep/macrocyclase"/>
</dbReference>
<evidence type="ECO:0000259" key="5">
    <source>
        <dbReference type="Pfam" id="PF00326"/>
    </source>
</evidence>
<evidence type="ECO:0000256" key="2">
    <source>
        <dbReference type="ARBA" id="ARBA00022801"/>
    </source>
</evidence>
<keyword evidence="4" id="KW-0732">Signal</keyword>
<dbReference type="GO" id="GO:0006508">
    <property type="term" value="P:proteolysis"/>
    <property type="evidence" value="ECO:0007669"/>
    <property type="project" value="UniProtKB-KW"/>
</dbReference>
<evidence type="ECO:0000256" key="1">
    <source>
        <dbReference type="ARBA" id="ARBA00022670"/>
    </source>
</evidence>
<protein>
    <submittedName>
        <fullName evidence="7">S9 family peptidase</fullName>
    </submittedName>
</protein>
<evidence type="ECO:0000313" key="7">
    <source>
        <dbReference type="EMBL" id="TRW18230.1"/>
    </source>
</evidence>
<evidence type="ECO:0000256" key="4">
    <source>
        <dbReference type="SAM" id="SignalP"/>
    </source>
</evidence>
<accession>A0A552UJ66</accession>
<dbReference type="AlphaFoldDB" id="A0A552UJ66"/>
<dbReference type="GO" id="GO:0005829">
    <property type="term" value="C:cytosol"/>
    <property type="evidence" value="ECO:0007669"/>
    <property type="project" value="TreeGrafter"/>
</dbReference>
<keyword evidence="2" id="KW-0378">Hydrolase</keyword>
<dbReference type="InterPro" id="IPR029058">
    <property type="entry name" value="AB_hydrolase_fold"/>
</dbReference>
<dbReference type="Pfam" id="PF00326">
    <property type="entry name" value="Peptidase_S9"/>
    <property type="match status" value="1"/>
</dbReference>
<gene>
    <name evidence="7" type="ORF">FMM06_09065</name>
</gene>
<feature type="signal peptide" evidence="4">
    <location>
        <begin position="1"/>
        <end position="22"/>
    </location>
</feature>
<organism evidence="7 8">
    <name type="scientific">Glacieibacterium frigidum</name>
    <dbReference type="NCBI Taxonomy" id="2593303"/>
    <lineage>
        <taxon>Bacteria</taxon>
        <taxon>Pseudomonadati</taxon>
        <taxon>Pseudomonadota</taxon>
        <taxon>Alphaproteobacteria</taxon>
        <taxon>Sphingomonadales</taxon>
        <taxon>Sphingosinicellaceae</taxon>
        <taxon>Glacieibacterium</taxon>
    </lineage>
</organism>
<dbReference type="Proteomes" id="UP000317894">
    <property type="component" value="Unassembled WGS sequence"/>
</dbReference>
<dbReference type="OrthoDB" id="9801421at2"/>
<dbReference type="PRINTS" id="PR00862">
    <property type="entry name" value="PROLIGOPTASE"/>
</dbReference>
<proteinExistence type="predicted"/>
<dbReference type="EMBL" id="VJWA01000001">
    <property type="protein sequence ID" value="TRW18230.1"/>
    <property type="molecule type" value="Genomic_DNA"/>
</dbReference>
<evidence type="ECO:0000259" key="6">
    <source>
        <dbReference type="Pfam" id="PF02897"/>
    </source>
</evidence>
<sequence>MISKNVVAATTLLAAAVPLAGAHGAPAMTPLPADPYIWLEEASSPRAMAWVKEHNAVTEQRLTADPRYKTLYEEALALGGAKDRIPQPSFLNGAIYNFWQDADHLRGIWRKTTLDSYRTASPAWTTVLDIDALGKAEGKSWVFKDVDCLRPAERLCVVSLSDGGEDAVVVREFDLDTGKFVAGGFNLPRGKHRIEWQDENHLLVASEWTPGDLTPSGYPYIVKRLARGQALADAVEVYRGGKTDGGYGVSPGSVRDGKGRSLFFVVRPLDTFHHETWVLTPRGVERLAIPSKADIVAMVDGRVIVSLDETMTSGGATFRAGSVVALDLDAVLATPGALKPSLVWQPGPRDALNSVRSSKDLLLLSTLDNVRGRALVLRPAANGGWTTTTLDLPDNLAVGFGSADDNSNLSFLNVSGFLTPSSLLIADAAAGKVDTLKTLPAKFDAAGLVVEQRSATSTDGTKIPYFIVHKKDIKRDGTTPTLLSAYGGFQVSRTPSYSPELGKLWLERGGAYVLANIRGGGEFGPAWHEAGLLTKRQIIYDDFASVARDLIATKVTSPRRLGIQGGSNGGLLTGVQMIQQPDLWTAVVIDVPLLDMLRISKIAAGASWQGEYGDVNADPAVRAFWLKTSPYHNLKKGVRYPEPYIFTTSKDDRTGPQHARKFAARMEEMGLPFYFYENTEGGHGSGADLKQAAHTRALTMTYLHKKLVD</sequence>
<dbReference type="SUPFAM" id="SSF53474">
    <property type="entry name" value="alpha/beta-Hydrolases"/>
    <property type="match status" value="1"/>
</dbReference>
<dbReference type="Gene3D" id="2.130.10.120">
    <property type="entry name" value="Prolyl oligopeptidase, N-terminal domain"/>
    <property type="match status" value="1"/>
</dbReference>
<dbReference type="PANTHER" id="PTHR42881:SF13">
    <property type="entry name" value="PROLYL ENDOPEPTIDASE"/>
    <property type="match status" value="1"/>
</dbReference>
<dbReference type="GO" id="GO:0004252">
    <property type="term" value="F:serine-type endopeptidase activity"/>
    <property type="evidence" value="ECO:0007669"/>
    <property type="project" value="InterPro"/>
</dbReference>
<keyword evidence="1" id="KW-0645">Protease</keyword>
<feature type="chain" id="PRO_5022238686" evidence="4">
    <location>
        <begin position="23"/>
        <end position="709"/>
    </location>
</feature>
<comment type="caution">
    <text evidence="7">The sequence shown here is derived from an EMBL/GenBank/DDBJ whole genome shotgun (WGS) entry which is preliminary data.</text>
</comment>
<dbReference type="Pfam" id="PF02897">
    <property type="entry name" value="Peptidase_S9_N"/>
    <property type="match status" value="1"/>
</dbReference>
<dbReference type="PANTHER" id="PTHR42881">
    <property type="entry name" value="PROLYL ENDOPEPTIDASE"/>
    <property type="match status" value="1"/>
</dbReference>
<dbReference type="InterPro" id="IPR001375">
    <property type="entry name" value="Peptidase_S9_cat"/>
</dbReference>
<keyword evidence="8" id="KW-1185">Reference proteome</keyword>
<dbReference type="RefSeq" id="WP_144236923.1">
    <property type="nucleotide sequence ID" value="NZ_VJWA01000001.1"/>
</dbReference>
<dbReference type="InterPro" id="IPR023302">
    <property type="entry name" value="Pept_S9A_N"/>
</dbReference>
<feature type="domain" description="Peptidase S9A N-terminal" evidence="6">
    <location>
        <begin position="33"/>
        <end position="437"/>
    </location>
</feature>
<dbReference type="InterPro" id="IPR002470">
    <property type="entry name" value="Peptidase_S9A"/>
</dbReference>